<gene>
    <name evidence="2" type="ORF">PCOS0759_LOCUS2459</name>
</gene>
<keyword evidence="1" id="KW-0812">Transmembrane</keyword>
<proteinExistence type="predicted"/>
<reference evidence="2" key="1">
    <citation type="submission" date="2021-01" db="EMBL/GenBank/DDBJ databases">
        <authorList>
            <person name="Corre E."/>
            <person name="Pelletier E."/>
            <person name="Niang G."/>
            <person name="Scheremetjew M."/>
            <person name="Finn R."/>
            <person name="Kale V."/>
            <person name="Holt S."/>
            <person name="Cochrane G."/>
            <person name="Meng A."/>
            <person name="Brown T."/>
            <person name="Cohen L."/>
        </authorList>
    </citation>
    <scope>NUCLEOTIDE SEQUENCE</scope>
    <source>
        <strain evidence="2">WS</strain>
    </source>
</reference>
<feature type="transmembrane region" description="Helical" evidence="1">
    <location>
        <begin position="28"/>
        <end position="49"/>
    </location>
</feature>
<feature type="transmembrane region" description="Helical" evidence="1">
    <location>
        <begin position="375"/>
        <end position="405"/>
    </location>
</feature>
<feature type="transmembrane region" description="Helical" evidence="1">
    <location>
        <begin position="417"/>
        <end position="441"/>
    </location>
</feature>
<protein>
    <submittedName>
        <fullName evidence="2">Uncharacterized protein</fullName>
    </submittedName>
</protein>
<dbReference type="EMBL" id="HBGD01002972">
    <property type="protein sequence ID" value="CAD9079227.1"/>
    <property type="molecule type" value="Transcribed_RNA"/>
</dbReference>
<keyword evidence="1" id="KW-1133">Transmembrane helix</keyword>
<keyword evidence="1" id="KW-0472">Membrane</keyword>
<evidence type="ECO:0000256" key="1">
    <source>
        <dbReference type="SAM" id="Phobius"/>
    </source>
</evidence>
<dbReference type="AlphaFoldDB" id="A0A7S1KMV2"/>
<organism evidence="2">
    <name type="scientific">Percolomonas cosmopolitus</name>
    <dbReference type="NCBI Taxonomy" id="63605"/>
    <lineage>
        <taxon>Eukaryota</taxon>
        <taxon>Discoba</taxon>
        <taxon>Heterolobosea</taxon>
        <taxon>Tetramitia</taxon>
        <taxon>Eutetramitia</taxon>
        <taxon>Percolomonadidae</taxon>
        <taxon>Percolomonas</taxon>
    </lineage>
</organism>
<evidence type="ECO:0000313" key="2">
    <source>
        <dbReference type="EMBL" id="CAD9079227.1"/>
    </source>
</evidence>
<name>A0A7S1KMV2_9EUKA</name>
<feature type="transmembrane region" description="Helical" evidence="1">
    <location>
        <begin position="475"/>
        <end position="502"/>
    </location>
</feature>
<accession>A0A7S1KMV2</accession>
<feature type="transmembrane region" description="Helical" evidence="1">
    <location>
        <begin position="132"/>
        <end position="152"/>
    </location>
</feature>
<sequence>MGNTPSHEFCPDLASAAYNSDADLLFTIPYVFLFVILVVFPFLAILPCLSLKYIANINETSSSILSYVHSFQNYVLYFVSLFDFGMNRRDRFLLEFSEDGEVNVVKAERVHASSASGATPQYYNFTTQLRALGGYISLVLGFITFGAVVYMYSVHESFITENVIVQPVGMPNRIETRYLTVKVSNLPCDKPEHITVQGATGNIIDKFHSLEATKERDGSDPWCTVSFHMDIFGGEVEPTYRTVFRVSNWTPFKEDDPNAFTRMVDVRVQAPLYKITDNEFRNPSGESAYIFMDSCRKSMFRGTKTQAFIHSAMTMRSRCDKIFGTALNCFEDNISLGQFGLTTNAAPTEALIEIDLNLGSLQLNSYVSKTSDTQLFMIIMVGILSLIVLQPVFKKVVVYFFVYVIKRRVTGKSPGKLKSLSLGVGACLIVGALSFLLFMFVTDVYLEFKKQTPEFIFNPSIWIFGRTAEIVLIDLLFGMVLVLLNIIAYMGIMAFTVVYLVYDGQGIPSFLLAGDLFLADEKMSILQKRIGARAYVEKENAVVDDLTHVDDDGLLYQNAGDDESGEEGLSA</sequence>